<reference evidence="2 3" key="1">
    <citation type="submission" date="2017-09" db="EMBL/GenBank/DDBJ databases">
        <title>Complete genome sequence of Oxytococcus suis strain ZY16052.</title>
        <authorList>
            <person name="Li F."/>
        </authorList>
    </citation>
    <scope>NUCLEOTIDE SEQUENCE [LARGE SCALE GENOMIC DNA]</scope>
    <source>
        <strain evidence="2 3">ZY16052</strain>
    </source>
</reference>
<dbReference type="SUPFAM" id="SSF53098">
    <property type="entry name" value="Ribonuclease H-like"/>
    <property type="match status" value="1"/>
</dbReference>
<organism evidence="2 3">
    <name type="scientific">Suicoccus acidiformans</name>
    <dbReference type="NCBI Taxonomy" id="2036206"/>
    <lineage>
        <taxon>Bacteria</taxon>
        <taxon>Bacillati</taxon>
        <taxon>Bacillota</taxon>
        <taxon>Bacilli</taxon>
        <taxon>Lactobacillales</taxon>
        <taxon>Aerococcaceae</taxon>
        <taxon>Suicoccus</taxon>
    </lineage>
</organism>
<dbReference type="EMBL" id="CP023434">
    <property type="protein sequence ID" value="AXY26143.1"/>
    <property type="molecule type" value="Genomic_DNA"/>
</dbReference>
<dbReference type="Pfam" id="PF01609">
    <property type="entry name" value="DDE_Tnp_1"/>
    <property type="match status" value="1"/>
</dbReference>
<name>A0A347WM36_9LACT</name>
<dbReference type="RefSeq" id="WP_118991038.1">
    <property type="nucleotide sequence ID" value="NZ_CP023434.1"/>
</dbReference>
<proteinExistence type="predicted"/>
<keyword evidence="3" id="KW-1185">Reference proteome</keyword>
<dbReference type="GO" id="GO:0006313">
    <property type="term" value="P:DNA transposition"/>
    <property type="evidence" value="ECO:0007669"/>
    <property type="project" value="InterPro"/>
</dbReference>
<dbReference type="AlphaFoldDB" id="A0A347WM36"/>
<dbReference type="OrthoDB" id="368860at2"/>
<evidence type="ECO:0000313" key="2">
    <source>
        <dbReference type="EMBL" id="AXY26143.1"/>
    </source>
</evidence>
<accession>A0A347WM36</accession>
<dbReference type="GO" id="GO:0003677">
    <property type="term" value="F:DNA binding"/>
    <property type="evidence" value="ECO:0007669"/>
    <property type="project" value="InterPro"/>
</dbReference>
<gene>
    <name evidence="2" type="ORF">CL176_09100</name>
</gene>
<feature type="domain" description="Transposase IS4-like" evidence="1">
    <location>
        <begin position="17"/>
        <end position="116"/>
    </location>
</feature>
<sequence length="120" mass="14312">MIDSTTISFGVYRDEYFFVTRLKRNTLNTGIQENVWPEDDDSPIKEDGLARLVGRIETINFFRIITIERPGKDTLRLVTHRMDLVAEEISEMYQSYWQVELFFKRIKQSLKTKHLYTQSE</sequence>
<dbReference type="GO" id="GO:0004803">
    <property type="term" value="F:transposase activity"/>
    <property type="evidence" value="ECO:0007669"/>
    <property type="project" value="InterPro"/>
</dbReference>
<dbReference type="Proteomes" id="UP000263232">
    <property type="component" value="Chromosome"/>
</dbReference>
<dbReference type="InterPro" id="IPR002559">
    <property type="entry name" value="Transposase_11"/>
</dbReference>
<protein>
    <recommendedName>
        <fullName evidence="1">Transposase IS4-like domain-containing protein</fullName>
    </recommendedName>
</protein>
<dbReference type="KEGG" id="abae:CL176_09100"/>
<dbReference type="InterPro" id="IPR012337">
    <property type="entry name" value="RNaseH-like_sf"/>
</dbReference>
<evidence type="ECO:0000313" key="3">
    <source>
        <dbReference type="Proteomes" id="UP000263232"/>
    </source>
</evidence>
<evidence type="ECO:0000259" key="1">
    <source>
        <dbReference type="Pfam" id="PF01609"/>
    </source>
</evidence>